<accession>A0ABU0PLS5</accession>
<evidence type="ECO:0000313" key="2">
    <source>
        <dbReference type="Proteomes" id="UP001236806"/>
    </source>
</evidence>
<sequence>MPTGVPAWSPDLSSIIVSGEMHKAPQLEAA</sequence>
<dbReference type="EMBL" id="JAUSXB010000001">
    <property type="protein sequence ID" value="MDQ0674925.1"/>
    <property type="molecule type" value="Genomic_DNA"/>
</dbReference>
<gene>
    <name evidence="1" type="ORF">QFZ36_002486</name>
</gene>
<organism evidence="1 2">
    <name type="scientific">Pseudarthrobacter siccitolerans</name>
    <dbReference type="NCBI Taxonomy" id="861266"/>
    <lineage>
        <taxon>Bacteria</taxon>
        <taxon>Bacillati</taxon>
        <taxon>Actinomycetota</taxon>
        <taxon>Actinomycetes</taxon>
        <taxon>Micrococcales</taxon>
        <taxon>Micrococcaceae</taxon>
        <taxon>Pseudarthrobacter</taxon>
    </lineage>
</organism>
<comment type="caution">
    <text evidence="1">The sequence shown here is derived from an EMBL/GenBank/DDBJ whole genome shotgun (WGS) entry which is preliminary data.</text>
</comment>
<protein>
    <submittedName>
        <fullName evidence="1">Uncharacterized protein</fullName>
    </submittedName>
</protein>
<name>A0ABU0PLS5_9MICC</name>
<keyword evidence="2" id="KW-1185">Reference proteome</keyword>
<evidence type="ECO:0000313" key="1">
    <source>
        <dbReference type="EMBL" id="MDQ0674925.1"/>
    </source>
</evidence>
<reference evidence="1 2" key="1">
    <citation type="submission" date="2023-07" db="EMBL/GenBank/DDBJ databases">
        <title>Comparative genomics of wheat-associated soil bacteria to identify genetic determinants of phenazine resistance.</title>
        <authorList>
            <person name="Mouncey N."/>
        </authorList>
    </citation>
    <scope>NUCLEOTIDE SEQUENCE [LARGE SCALE GENOMIC DNA]</scope>
    <source>
        <strain evidence="1 2">W1I3</strain>
    </source>
</reference>
<dbReference type="Proteomes" id="UP001236806">
    <property type="component" value="Unassembled WGS sequence"/>
</dbReference>
<proteinExistence type="predicted"/>